<dbReference type="KEGG" id="phr:C6569_09255"/>
<evidence type="ECO:0000313" key="3">
    <source>
        <dbReference type="Proteomes" id="UP000237889"/>
    </source>
</evidence>
<dbReference type="EMBL" id="CP027668">
    <property type="protein sequence ID" value="AVO45233.1"/>
    <property type="molecule type" value="Genomic_DNA"/>
</dbReference>
<gene>
    <name evidence="2" type="ORF">C6569_09255</name>
</gene>
<dbReference type="Proteomes" id="UP000237889">
    <property type="component" value="Chromosome"/>
</dbReference>
<evidence type="ECO:0000313" key="2">
    <source>
        <dbReference type="EMBL" id="AVO45233.1"/>
    </source>
</evidence>
<name>A0A2S0NBA9_9HYPH</name>
<feature type="signal peptide" evidence="1">
    <location>
        <begin position="1"/>
        <end position="20"/>
    </location>
</feature>
<reference evidence="2 3" key="1">
    <citation type="submission" date="2018-03" db="EMBL/GenBank/DDBJ databases">
        <title>Genome sequencing of Phreatobacter sp.</title>
        <authorList>
            <person name="Kim S.-J."/>
            <person name="Heo J."/>
            <person name="Kwon S.-W."/>
        </authorList>
    </citation>
    <scope>NUCLEOTIDE SEQUENCE [LARGE SCALE GENOMIC DNA]</scope>
    <source>
        <strain evidence="2 3">S-12</strain>
    </source>
</reference>
<protein>
    <recommendedName>
        <fullName evidence="4">Lipoprotein</fullName>
    </recommendedName>
</protein>
<keyword evidence="1" id="KW-0732">Signal</keyword>
<dbReference type="OrthoDB" id="9842597at2"/>
<dbReference type="AlphaFoldDB" id="A0A2S0NBA9"/>
<evidence type="ECO:0000256" key="1">
    <source>
        <dbReference type="SAM" id="SignalP"/>
    </source>
</evidence>
<keyword evidence="3" id="KW-1185">Reference proteome</keyword>
<sequence length="153" mass="15986">MTRHGLILIGALVLGGCVTAAPPPPAQPTGVAELRVTINTTPDYVRQTIIARAAARGTAGTSPNARTIVLEREIPETTAALAAVCGPHQPGRRVRVVLTTDRAGPRTVVTERRFLLDRGGARCAVLLTPEDVAAGNRSLAELKAQAETQVAGR</sequence>
<feature type="chain" id="PRO_5015715366" description="Lipoprotein" evidence="1">
    <location>
        <begin position="21"/>
        <end position="153"/>
    </location>
</feature>
<dbReference type="PROSITE" id="PS51257">
    <property type="entry name" value="PROKAR_LIPOPROTEIN"/>
    <property type="match status" value="1"/>
</dbReference>
<proteinExistence type="predicted"/>
<organism evidence="2 3">
    <name type="scientific">Phreatobacter cathodiphilus</name>
    <dbReference type="NCBI Taxonomy" id="1868589"/>
    <lineage>
        <taxon>Bacteria</taxon>
        <taxon>Pseudomonadati</taxon>
        <taxon>Pseudomonadota</taxon>
        <taxon>Alphaproteobacteria</taxon>
        <taxon>Hyphomicrobiales</taxon>
        <taxon>Phreatobacteraceae</taxon>
        <taxon>Phreatobacter</taxon>
    </lineage>
</organism>
<dbReference type="RefSeq" id="WP_106748574.1">
    <property type="nucleotide sequence ID" value="NZ_CP027668.1"/>
</dbReference>
<evidence type="ECO:0008006" key="4">
    <source>
        <dbReference type="Google" id="ProtNLM"/>
    </source>
</evidence>
<accession>A0A2S0NBA9</accession>